<feature type="region of interest" description="Disordered" evidence="1">
    <location>
        <begin position="80"/>
        <end position="154"/>
    </location>
</feature>
<keyword evidence="3" id="KW-1185">Reference proteome</keyword>
<dbReference type="AlphaFoldDB" id="A0A9Q9B1W5"/>
<dbReference type="Proteomes" id="UP001056384">
    <property type="component" value="Chromosome 9"/>
</dbReference>
<evidence type="ECO:0000256" key="1">
    <source>
        <dbReference type="SAM" id="MobiDB-lite"/>
    </source>
</evidence>
<organism evidence="2 3">
    <name type="scientific">Septoria linicola</name>
    <dbReference type="NCBI Taxonomy" id="215465"/>
    <lineage>
        <taxon>Eukaryota</taxon>
        <taxon>Fungi</taxon>
        <taxon>Dikarya</taxon>
        <taxon>Ascomycota</taxon>
        <taxon>Pezizomycotina</taxon>
        <taxon>Dothideomycetes</taxon>
        <taxon>Dothideomycetidae</taxon>
        <taxon>Mycosphaerellales</taxon>
        <taxon>Mycosphaerellaceae</taxon>
        <taxon>Septoria</taxon>
    </lineage>
</organism>
<protein>
    <submittedName>
        <fullName evidence="2">Uncharacterized protein</fullName>
    </submittedName>
</protein>
<dbReference type="EMBL" id="CP099426">
    <property type="protein sequence ID" value="USW56680.1"/>
    <property type="molecule type" value="Genomic_DNA"/>
</dbReference>
<evidence type="ECO:0000313" key="3">
    <source>
        <dbReference type="Proteomes" id="UP001056384"/>
    </source>
</evidence>
<gene>
    <name evidence="2" type="ORF">Slin15195_G099990</name>
</gene>
<feature type="compositionally biased region" description="Low complexity" evidence="1">
    <location>
        <begin position="80"/>
        <end position="153"/>
    </location>
</feature>
<proteinExistence type="predicted"/>
<reference evidence="2" key="1">
    <citation type="submission" date="2022-06" db="EMBL/GenBank/DDBJ databases">
        <title>Complete genome sequences of two strains of the flax pathogen Septoria linicola.</title>
        <authorList>
            <person name="Lapalu N."/>
            <person name="Simon A."/>
            <person name="Demenou B."/>
            <person name="Paumier D."/>
            <person name="Guillot M.-P."/>
            <person name="Gout L."/>
            <person name="Valade R."/>
        </authorList>
    </citation>
    <scope>NUCLEOTIDE SEQUENCE</scope>
    <source>
        <strain evidence="2">SE15195</strain>
    </source>
</reference>
<sequence length="264" mass="28395">MYNSPQVYPGCRPEVRSEPLAECMSTVRVDDIVPATSPKTLVTWYGKRAGDAVTTVIVPPSSTSMTTSEDPTTTVFVTGPASTTSEAAQSTTTVSITSSATNPSKPSSTTTIFITPSSSTSTSTPSNPASTTTLTAPPTLTTSTPTSSSPIPSFYRQSLITDSCPPTHSKRCRFLPNAPLWPAGGKECYCIQNALSPPLPSRPAWDKSDFEKQGVQVKMIPEPTQLELNKDGTYDTSVGSKWWMWVDRDEDGREDPWRGDVGDD</sequence>
<evidence type="ECO:0000313" key="2">
    <source>
        <dbReference type="EMBL" id="USW56680.1"/>
    </source>
</evidence>
<name>A0A9Q9B1W5_9PEZI</name>
<accession>A0A9Q9B1W5</accession>